<organism evidence="1 2">
    <name type="scientific">Cecembia calidifontis</name>
    <dbReference type="NCBI Taxonomy" id="1187080"/>
    <lineage>
        <taxon>Bacteria</taxon>
        <taxon>Pseudomonadati</taxon>
        <taxon>Bacteroidota</taxon>
        <taxon>Cytophagia</taxon>
        <taxon>Cytophagales</taxon>
        <taxon>Cyclobacteriaceae</taxon>
        <taxon>Cecembia</taxon>
    </lineage>
</organism>
<sequence length="59" mass="7179">MEGCLWPFEILLRIWDLFITLDFALTKSSYNSEKRRDKSFQEYNHNVFIEIHNDNLTLI</sequence>
<gene>
    <name evidence="1" type="ORF">BC751_1381</name>
</gene>
<dbReference type="Proteomes" id="UP000292209">
    <property type="component" value="Unassembled WGS sequence"/>
</dbReference>
<dbReference type="AlphaFoldDB" id="A0A4Q7P6V4"/>
<protein>
    <submittedName>
        <fullName evidence="1">Uncharacterized protein</fullName>
    </submittedName>
</protein>
<name>A0A4Q7P6V4_9BACT</name>
<keyword evidence="2" id="KW-1185">Reference proteome</keyword>
<comment type="caution">
    <text evidence="1">The sequence shown here is derived from an EMBL/GenBank/DDBJ whole genome shotgun (WGS) entry which is preliminary data.</text>
</comment>
<proteinExistence type="predicted"/>
<reference evidence="1 2" key="1">
    <citation type="submission" date="2019-02" db="EMBL/GenBank/DDBJ databases">
        <title>Genomic Encyclopedia of Archaeal and Bacterial Type Strains, Phase II (KMG-II): from individual species to whole genera.</title>
        <authorList>
            <person name="Goeker M."/>
        </authorList>
    </citation>
    <scope>NUCLEOTIDE SEQUENCE [LARGE SCALE GENOMIC DNA]</scope>
    <source>
        <strain evidence="1 2">DSM 21411</strain>
    </source>
</reference>
<evidence type="ECO:0000313" key="2">
    <source>
        <dbReference type="Proteomes" id="UP000292209"/>
    </source>
</evidence>
<accession>A0A4Q7P6V4</accession>
<dbReference type="EMBL" id="SGXG01000001">
    <property type="protein sequence ID" value="RZS95833.1"/>
    <property type="molecule type" value="Genomic_DNA"/>
</dbReference>
<evidence type="ECO:0000313" key="1">
    <source>
        <dbReference type="EMBL" id="RZS95833.1"/>
    </source>
</evidence>